<gene>
    <name evidence="1" type="ORF">H9777_11855</name>
</gene>
<evidence type="ECO:0000313" key="2">
    <source>
        <dbReference type="Proteomes" id="UP000783796"/>
    </source>
</evidence>
<proteinExistence type="predicted"/>
<dbReference type="Proteomes" id="UP000783796">
    <property type="component" value="Unassembled WGS sequence"/>
</dbReference>
<sequence>MVIPSDNWCIANGFYSEVNMDGMTTKAMDYQRAFQENSEIRVIISKMGDIMAARDFPIKSTEQTLKDMVTDEAYISLIQSKESGSPVQETEIDILNRKARPDIILDLDYKINRIGPKRQISFNLTAIDAYSKNIISGNTGVGSESTAPVTTLLEEAVLSYMDNFTTGLQNFFDDMFENGRNITVELRLFESAAFDFETEYEYNGQIAELADIIYVWFEDNTVQGRFDERSRSATSIIYNDVRMPLMGKSLSGKERAMSTSNYINGLVNFLKQYDIPAKRVIRGQGQAILVLGEK</sequence>
<accession>A0A948WXU1</accession>
<dbReference type="Pfam" id="PF19672">
    <property type="entry name" value="DUF6175"/>
    <property type="match status" value="1"/>
</dbReference>
<reference evidence="1" key="2">
    <citation type="submission" date="2021-04" db="EMBL/GenBank/DDBJ databases">
        <authorList>
            <person name="Gilroy R."/>
        </authorList>
    </citation>
    <scope>NUCLEOTIDE SEQUENCE</scope>
    <source>
        <strain evidence="1">G4-2901</strain>
    </source>
</reference>
<organism evidence="1 2">
    <name type="scientific">Candidatus Phocaeicola faecigallinarum</name>
    <dbReference type="NCBI Taxonomy" id="2838732"/>
    <lineage>
        <taxon>Bacteria</taxon>
        <taxon>Pseudomonadati</taxon>
        <taxon>Bacteroidota</taxon>
        <taxon>Bacteroidia</taxon>
        <taxon>Bacteroidales</taxon>
        <taxon>Bacteroidaceae</taxon>
        <taxon>Phocaeicola</taxon>
    </lineage>
</organism>
<name>A0A948WXU1_9BACT</name>
<dbReference type="AlphaFoldDB" id="A0A948WXU1"/>
<reference evidence="1" key="1">
    <citation type="journal article" date="2021" name="PeerJ">
        <title>Extensive microbial diversity within the chicken gut microbiome revealed by metagenomics and culture.</title>
        <authorList>
            <person name="Gilroy R."/>
            <person name="Ravi A."/>
            <person name="Getino M."/>
            <person name="Pursley I."/>
            <person name="Horton D.L."/>
            <person name="Alikhan N.F."/>
            <person name="Baker D."/>
            <person name="Gharbi K."/>
            <person name="Hall N."/>
            <person name="Watson M."/>
            <person name="Adriaenssens E.M."/>
            <person name="Foster-Nyarko E."/>
            <person name="Jarju S."/>
            <person name="Secka A."/>
            <person name="Antonio M."/>
            <person name="Oren A."/>
            <person name="Chaudhuri R.R."/>
            <person name="La Ragione R."/>
            <person name="Hildebrand F."/>
            <person name="Pallen M.J."/>
        </authorList>
    </citation>
    <scope>NUCLEOTIDE SEQUENCE</scope>
    <source>
        <strain evidence="1">G4-2901</strain>
    </source>
</reference>
<dbReference type="EMBL" id="JAHLFW010000096">
    <property type="protein sequence ID" value="MBU3838979.1"/>
    <property type="molecule type" value="Genomic_DNA"/>
</dbReference>
<evidence type="ECO:0000313" key="1">
    <source>
        <dbReference type="EMBL" id="MBU3838979.1"/>
    </source>
</evidence>
<comment type="caution">
    <text evidence="1">The sequence shown here is derived from an EMBL/GenBank/DDBJ whole genome shotgun (WGS) entry which is preliminary data.</text>
</comment>
<protein>
    <submittedName>
        <fullName evidence="1">Uncharacterized protein</fullName>
    </submittedName>
</protein>
<dbReference type="InterPro" id="IPR046173">
    <property type="entry name" value="DUF6175"/>
</dbReference>